<evidence type="ECO:0000313" key="2">
    <source>
        <dbReference type="EMBL" id="MFD2639230.1"/>
    </source>
</evidence>
<dbReference type="Proteomes" id="UP001597452">
    <property type="component" value="Unassembled WGS sequence"/>
</dbReference>
<feature type="transmembrane region" description="Helical" evidence="1">
    <location>
        <begin position="142"/>
        <end position="165"/>
    </location>
</feature>
<comment type="caution">
    <text evidence="2">The sequence shown here is derived from an EMBL/GenBank/DDBJ whole genome shotgun (WGS) entry which is preliminary data.</text>
</comment>
<proteinExistence type="predicted"/>
<sequence>MREIDSFLEKVSSQIKTKRTKRYVQLELSHHLEQSKQKWIERGFNDLDAEKKAVEEMGDPYKIGSNLNKTHATTAFSYFKPWFVHIIIVIISALMFNVLQVMDQLIVNHIFRLIIYVAQTALVICLYFYFGRKLLSDLPKRIIYISVGSLLVLNLAIALSGYVMMNSSNHITAENGQFPIMLLMVFNHSFHMILTSISVIPDIINILLISILSPLFLYIGSKNKKTYLTTH</sequence>
<evidence type="ECO:0000313" key="3">
    <source>
        <dbReference type="Proteomes" id="UP001597452"/>
    </source>
</evidence>
<keyword evidence="1" id="KW-1133">Transmembrane helix</keyword>
<keyword evidence="3" id="KW-1185">Reference proteome</keyword>
<dbReference type="InterPro" id="IPR047928">
    <property type="entry name" value="Perm_prefix_1"/>
</dbReference>
<dbReference type="NCBIfam" id="NF038403">
    <property type="entry name" value="perm_prefix_1"/>
    <property type="match status" value="1"/>
</dbReference>
<feature type="transmembrane region" description="Helical" evidence="1">
    <location>
        <begin position="82"/>
        <end position="101"/>
    </location>
</feature>
<protein>
    <submittedName>
        <fullName evidence="2">Permease prefix domain 1-containing protein</fullName>
    </submittedName>
</protein>
<accession>A0ABW5QBX7</accession>
<keyword evidence="1" id="KW-0472">Membrane</keyword>
<feature type="transmembrane region" description="Helical" evidence="1">
    <location>
        <begin position="203"/>
        <end position="221"/>
    </location>
</feature>
<keyword evidence="1" id="KW-0812">Transmembrane</keyword>
<organism evidence="2 3">
    <name type="scientific">Piscibacillus salipiscarius</name>
    <dbReference type="NCBI Taxonomy" id="299480"/>
    <lineage>
        <taxon>Bacteria</taxon>
        <taxon>Bacillati</taxon>
        <taxon>Bacillota</taxon>
        <taxon>Bacilli</taxon>
        <taxon>Bacillales</taxon>
        <taxon>Bacillaceae</taxon>
        <taxon>Piscibacillus</taxon>
    </lineage>
</organism>
<name>A0ABW5QBX7_9BACI</name>
<reference evidence="3" key="1">
    <citation type="journal article" date="2019" name="Int. J. Syst. Evol. Microbiol.">
        <title>The Global Catalogue of Microorganisms (GCM) 10K type strain sequencing project: providing services to taxonomists for standard genome sequencing and annotation.</title>
        <authorList>
            <consortium name="The Broad Institute Genomics Platform"/>
            <consortium name="The Broad Institute Genome Sequencing Center for Infectious Disease"/>
            <person name="Wu L."/>
            <person name="Ma J."/>
        </authorList>
    </citation>
    <scope>NUCLEOTIDE SEQUENCE [LARGE SCALE GENOMIC DNA]</scope>
    <source>
        <strain evidence="3">TISTR 1571</strain>
    </source>
</reference>
<evidence type="ECO:0000256" key="1">
    <source>
        <dbReference type="SAM" id="Phobius"/>
    </source>
</evidence>
<feature type="transmembrane region" description="Helical" evidence="1">
    <location>
        <begin position="113"/>
        <end position="130"/>
    </location>
</feature>
<dbReference type="RefSeq" id="WP_377329067.1">
    <property type="nucleotide sequence ID" value="NZ_JBHUMZ010000022.1"/>
</dbReference>
<gene>
    <name evidence="2" type="ORF">ACFSW4_10165</name>
</gene>
<dbReference type="EMBL" id="JBHUMZ010000022">
    <property type="protein sequence ID" value="MFD2639230.1"/>
    <property type="molecule type" value="Genomic_DNA"/>
</dbReference>